<sequence length="401" mass="45034">MSERIKVYHTVALPDPVRLARYERSPELGPRLLFFSGGTALKEFSRRLVRYTHNSIHIITPFDSGGSSAELRRAFNMIAVGDVRNRLMALSERLPGADSAIFDLFAYRLPKDETQEELHKRLLALRDGRDPRIAAVDDPMRKLIRNHLRFFTECMKDDFDLRGASIGNLILAGGYFNYGRHIDPVIYLFSKLVDVKGTVRPVSSANLHLAAEMEDGSYVVGQHMLTGKETAPIASPIKRMFLTRDMHPEGAPEPSEVHIRQKVSDLISKAEIICYPIGSFYTSLIANLLPKGVGECVSRNECPKIYIPNSAPDPEQKGMSLSGCVRVLLDTLSRSCEHECARDQLLNFMLVDTKRGQYPMPLDLVKIQRFGIEVIDADLVDDENPPYLDSNKVLAHLLSIV</sequence>
<comment type="caution">
    <text evidence="1">The sequence shown here is derived from an EMBL/GenBank/DDBJ whole genome shotgun (WGS) entry which is preliminary data.</text>
</comment>
<reference evidence="1 2" key="1">
    <citation type="submission" date="2018-06" db="EMBL/GenBank/DDBJ databases">
        <title>Complete genome of Desulfovibrio marinus P48SEP.</title>
        <authorList>
            <person name="Crispim J.S."/>
            <person name="Vidigal P.M.P."/>
            <person name="Silva L.C.F."/>
            <person name="Araujo L.C."/>
            <person name="Laguardia C.N."/>
            <person name="Dias R.S."/>
            <person name="Sousa M.P."/>
            <person name="Paula S.O."/>
            <person name="Silva C."/>
        </authorList>
    </citation>
    <scope>NUCLEOTIDE SEQUENCE [LARGE SCALE GENOMIC DNA]</scope>
    <source>
        <strain evidence="1 2">P48SEP</strain>
    </source>
</reference>
<dbReference type="EMBL" id="QMIF01000008">
    <property type="protein sequence ID" value="TVM32992.1"/>
    <property type="molecule type" value="Genomic_DNA"/>
</dbReference>
<protein>
    <submittedName>
        <fullName evidence="1">GAK system CofD-like protein</fullName>
    </submittedName>
</protein>
<dbReference type="OrthoDB" id="5413830at2"/>
<dbReference type="NCBIfam" id="TIGR04357">
    <property type="entry name" value="CofD_rel_GAK"/>
    <property type="match status" value="1"/>
</dbReference>
<dbReference type="InterPro" id="IPR002882">
    <property type="entry name" value="CofD"/>
</dbReference>
<dbReference type="Pfam" id="PF01933">
    <property type="entry name" value="CofD"/>
    <property type="match status" value="1"/>
</dbReference>
<name>A0A6P1ZFQ3_9BACT</name>
<accession>A0A6P1ZFQ3</accession>
<dbReference type="CDD" id="cd07187">
    <property type="entry name" value="YvcK_like"/>
    <property type="match status" value="1"/>
</dbReference>
<gene>
    <name evidence="1" type="ORF">DQK91_12545</name>
</gene>
<dbReference type="Proteomes" id="UP000434052">
    <property type="component" value="Unassembled WGS sequence"/>
</dbReference>
<proteinExistence type="predicted"/>
<dbReference type="RefSeq" id="WP_144305718.1">
    <property type="nucleotide sequence ID" value="NZ_QMIF01000008.1"/>
</dbReference>
<dbReference type="Gene3D" id="3.40.50.10680">
    <property type="entry name" value="CofD-like domains"/>
    <property type="match status" value="1"/>
</dbReference>
<dbReference type="PANTHER" id="PTHR31240:SF0">
    <property type="entry name" value="MATERNAL EFFECT EMBRYO ARREST 18"/>
    <property type="match status" value="1"/>
</dbReference>
<dbReference type="InterPro" id="IPR027591">
    <property type="entry name" value="CofD-rel_GAK"/>
</dbReference>
<dbReference type="SUPFAM" id="SSF142338">
    <property type="entry name" value="CofD-like"/>
    <property type="match status" value="1"/>
</dbReference>
<dbReference type="InterPro" id="IPR038136">
    <property type="entry name" value="CofD-like_dom_sf"/>
</dbReference>
<evidence type="ECO:0000313" key="2">
    <source>
        <dbReference type="Proteomes" id="UP000434052"/>
    </source>
</evidence>
<dbReference type="GO" id="GO:0043743">
    <property type="term" value="F:LPPG:FO 2-phospho-L-lactate transferase activity"/>
    <property type="evidence" value="ECO:0007669"/>
    <property type="project" value="InterPro"/>
</dbReference>
<organism evidence="1 2">
    <name type="scientific">Oceanidesulfovibrio marinus</name>
    <dbReference type="NCBI Taxonomy" id="370038"/>
    <lineage>
        <taxon>Bacteria</taxon>
        <taxon>Pseudomonadati</taxon>
        <taxon>Thermodesulfobacteriota</taxon>
        <taxon>Desulfovibrionia</taxon>
        <taxon>Desulfovibrionales</taxon>
        <taxon>Desulfovibrionaceae</taxon>
        <taxon>Oceanidesulfovibrio</taxon>
    </lineage>
</organism>
<dbReference type="PANTHER" id="PTHR31240">
    <property type="entry name" value="MATERNAL EFFECT EMBRYO ARREST 18"/>
    <property type="match status" value="1"/>
</dbReference>
<dbReference type="AlphaFoldDB" id="A0A6P1ZFQ3"/>
<evidence type="ECO:0000313" key="1">
    <source>
        <dbReference type="EMBL" id="TVM32992.1"/>
    </source>
</evidence>